<feature type="region of interest" description="Disordered" evidence="1">
    <location>
        <begin position="668"/>
        <end position="766"/>
    </location>
</feature>
<feature type="region of interest" description="Disordered" evidence="1">
    <location>
        <begin position="1170"/>
        <end position="1216"/>
    </location>
</feature>
<evidence type="ECO:0000256" key="1">
    <source>
        <dbReference type="SAM" id="MobiDB-lite"/>
    </source>
</evidence>
<keyword evidence="4" id="KW-1185">Reference proteome</keyword>
<feature type="compositionally biased region" description="Basic and acidic residues" evidence="1">
    <location>
        <begin position="890"/>
        <end position="910"/>
    </location>
</feature>
<feature type="region of interest" description="Disordered" evidence="1">
    <location>
        <begin position="237"/>
        <end position="256"/>
    </location>
</feature>
<dbReference type="PANTHER" id="PTHR21634">
    <property type="entry name" value="RE13835P"/>
    <property type="match status" value="1"/>
</dbReference>
<feature type="region of interest" description="Disordered" evidence="1">
    <location>
        <begin position="305"/>
        <end position="355"/>
    </location>
</feature>
<organism evidence="3 4">
    <name type="scientific">Cryphonectria parasitica (strain ATCC 38755 / EP155)</name>
    <dbReference type="NCBI Taxonomy" id="660469"/>
    <lineage>
        <taxon>Eukaryota</taxon>
        <taxon>Fungi</taxon>
        <taxon>Dikarya</taxon>
        <taxon>Ascomycota</taxon>
        <taxon>Pezizomycotina</taxon>
        <taxon>Sordariomycetes</taxon>
        <taxon>Sordariomycetidae</taxon>
        <taxon>Diaporthales</taxon>
        <taxon>Cryphonectriaceae</taxon>
        <taxon>Cryphonectria-Endothia species complex</taxon>
        <taxon>Cryphonectria</taxon>
    </lineage>
</organism>
<evidence type="ECO:0000259" key="2">
    <source>
        <dbReference type="Pfam" id="PF14636"/>
    </source>
</evidence>
<dbReference type="RefSeq" id="XP_040779000.1">
    <property type="nucleotide sequence ID" value="XM_040915363.1"/>
</dbReference>
<feature type="compositionally biased region" description="Basic residues" evidence="1">
    <location>
        <begin position="344"/>
        <end position="355"/>
    </location>
</feature>
<name>A0A9P4Y6V6_CRYP1</name>
<dbReference type="EMBL" id="MU032346">
    <property type="protein sequence ID" value="KAF3768039.1"/>
    <property type="molecule type" value="Genomic_DNA"/>
</dbReference>
<protein>
    <recommendedName>
        <fullName evidence="2">Folliculin-interacting protein N-terminal domain-containing protein</fullName>
    </recommendedName>
</protein>
<feature type="compositionally biased region" description="Polar residues" evidence="1">
    <location>
        <begin position="117"/>
        <end position="127"/>
    </location>
</feature>
<dbReference type="Pfam" id="PF14636">
    <property type="entry name" value="FNIP_N"/>
    <property type="match status" value="1"/>
</dbReference>
<feature type="compositionally biased region" description="Low complexity" evidence="1">
    <location>
        <begin position="730"/>
        <end position="745"/>
    </location>
</feature>
<dbReference type="GeneID" id="63832492"/>
<dbReference type="InterPro" id="IPR028084">
    <property type="entry name" value="FNIP_N_dom"/>
</dbReference>
<dbReference type="GO" id="GO:0051087">
    <property type="term" value="F:protein-folding chaperone binding"/>
    <property type="evidence" value="ECO:0007669"/>
    <property type="project" value="TreeGrafter"/>
</dbReference>
<sequence length="1240" mass="133317">MLGKLFNLSAGGGTSAQVQAQASSYSYPGKQVSSLESVQEDIHTRCLLFPDAQALYQQHGNDQVFPMSSASALSTPTNNPFDLNGDIELEGRDVRVVIMQDTSSSSPASLLYDSQPLPVSQTSSPTTPAGDRPTTQQPPLPPQRRTSAGGQPSSSRPLSITQHPPGSPQQRQSAFDRRSSIHGRTQSRAETESQRAAREYKQEIDTFAGCIFGNNEFLAYKGTSTKVHVVPSDLRLSDGGSSFAADGGRGSLGRSAARASKLSQSFSSETMMPSFDQAGVSSPHAHSRPLDRKRVLITRLFPVNLPTDDNPMSSPRGHFSEDSSEFPFPPLHAGGDDGISSGRSKAKKPQLKQKRTPMYAVALIVSLPPGSPPSAVPPLSASRSTFRGSSSYTDQQDSFPSSYSSTRRSGWGGGGGAAAATPGGPMFGGFDAFDSGFSLDAEERIDTITRHWDIIMRTLTSLQSVAATQIFSLLRQADMSSPDPRPTITTTANNNNNHTAAVRASRASSNAAQKPPKTNTKFVSLLPNCLADDVQIRIEVDSARVRIVSGLKATRVVTGQNRWGIWREEARWVERWAGGRDQGFFFFNLLTGFLSVHTDWLQALSPSKYRRQFSMLQKLRGGDDDLSLPARTVIVGQDRVAARRLIFLLSAFLPANLQLPTSAVASAATSSSRTHQHPHQQRPSTSASWGTFSQSPPSFIVPLTKEESLRRKINRRGGGGSGTSRHASHSRNASSIYTTTSSKSSVPAQLAHLSIDSPRERRASDAMSIRTTNLPILAADLDNRKISAATIVPENSVAHFALSGRHGGGAGGSGSGGSTTATDDLKRSLQRGDSIGSSDTQSSSRWGSVISGLWGSTTRRRDSAMTTPPQSLNPREHGSNNNTSRAQQTRKTDGPRKQQDSVPETPRRSQDGGQNRQQQQQQQDNPEPSRVPPIPVERKVDPNSAFDSPVKTTINEEDGVIDVDVPFPDFIASFETAVSSPSSSGYLSTPGLSGLELFEQACRVTIDGDVPQNVAGWLQRYHPDFILQAIPPQADDLLEQIRASLKAEPTPLLSMTSTMTGGAATPFSDTPRGGERWVDVSSALIADSTNFTIRRIRYRRLVKFKTAAGGPSGGDKATPLLSSSVNTMSSAVLTPMVSPYEQHLQDEFIEDPIVALDDTLIEAVERVTAGSGDLSKESSQSSSRSPSKRRESIGDALVAMTSSATASRGPLHQEVPRGECKAVVLSALEHIAKDVVQRRD</sequence>
<dbReference type="OrthoDB" id="5428015at2759"/>
<evidence type="ECO:0000313" key="4">
    <source>
        <dbReference type="Proteomes" id="UP000803844"/>
    </source>
</evidence>
<feature type="region of interest" description="Disordered" evidence="1">
    <location>
        <begin position="830"/>
        <end position="953"/>
    </location>
</feature>
<dbReference type="Proteomes" id="UP000803844">
    <property type="component" value="Unassembled WGS sequence"/>
</dbReference>
<feature type="compositionally biased region" description="Low complexity" evidence="1">
    <location>
        <begin position="398"/>
        <end position="409"/>
    </location>
</feature>
<proteinExistence type="predicted"/>
<dbReference type="GO" id="GO:0005737">
    <property type="term" value="C:cytoplasm"/>
    <property type="evidence" value="ECO:0007669"/>
    <property type="project" value="TreeGrafter"/>
</dbReference>
<comment type="caution">
    <text evidence="3">The sequence shown here is derived from an EMBL/GenBank/DDBJ whole genome shotgun (WGS) entry which is preliminary data.</text>
</comment>
<feature type="region of interest" description="Disordered" evidence="1">
    <location>
        <begin position="478"/>
        <end position="497"/>
    </location>
</feature>
<feature type="compositionally biased region" description="Low complexity" evidence="1">
    <location>
        <begin position="911"/>
        <end position="925"/>
    </location>
</feature>
<feature type="region of interest" description="Disordered" evidence="1">
    <location>
        <begin position="370"/>
        <end position="422"/>
    </location>
</feature>
<feature type="domain" description="Folliculin-interacting protein N-terminal" evidence="2">
    <location>
        <begin position="93"/>
        <end position="236"/>
    </location>
</feature>
<dbReference type="PANTHER" id="PTHR21634:SF9">
    <property type="entry name" value="RE13835P"/>
    <property type="match status" value="1"/>
</dbReference>
<feature type="compositionally biased region" description="Low complexity" evidence="1">
    <location>
        <begin position="832"/>
        <end position="844"/>
    </location>
</feature>
<feature type="compositionally biased region" description="Polar residues" evidence="1">
    <location>
        <begin position="681"/>
        <end position="697"/>
    </location>
</feature>
<feature type="compositionally biased region" description="Basic and acidic residues" evidence="1">
    <location>
        <begin position="187"/>
        <end position="197"/>
    </location>
</feature>
<feature type="compositionally biased region" description="Polar residues" evidence="1">
    <location>
        <begin position="864"/>
        <end position="889"/>
    </location>
</feature>
<reference evidence="3" key="1">
    <citation type="journal article" date="2020" name="Phytopathology">
        <title>Genome sequence of the chestnut blight fungus Cryphonectria parasitica EP155: A fundamental resource for an archetypical invasive plant pathogen.</title>
        <authorList>
            <person name="Crouch J.A."/>
            <person name="Dawe A."/>
            <person name="Aerts A."/>
            <person name="Barry K."/>
            <person name="Churchill A.C.L."/>
            <person name="Grimwood J."/>
            <person name="Hillman B."/>
            <person name="Milgroom M.G."/>
            <person name="Pangilinan J."/>
            <person name="Smith M."/>
            <person name="Salamov A."/>
            <person name="Schmutz J."/>
            <person name="Yadav J."/>
            <person name="Grigoriev I.V."/>
            <person name="Nuss D."/>
        </authorList>
    </citation>
    <scope>NUCLEOTIDE SEQUENCE</scope>
    <source>
        <strain evidence="3">EP155</strain>
    </source>
</reference>
<dbReference type="GO" id="GO:0042030">
    <property type="term" value="F:ATPase inhibitor activity"/>
    <property type="evidence" value="ECO:0007669"/>
    <property type="project" value="TreeGrafter"/>
</dbReference>
<evidence type="ECO:0000313" key="3">
    <source>
        <dbReference type="EMBL" id="KAF3768039.1"/>
    </source>
</evidence>
<feature type="compositionally biased region" description="Low complexity" evidence="1">
    <location>
        <begin position="487"/>
        <end position="497"/>
    </location>
</feature>
<accession>A0A9P4Y6V6</accession>
<gene>
    <name evidence="3" type="ORF">M406DRAFT_11035</name>
</gene>
<feature type="compositionally biased region" description="Low complexity" evidence="1">
    <location>
        <begin position="103"/>
        <end position="114"/>
    </location>
</feature>
<feature type="region of interest" description="Disordered" evidence="1">
    <location>
        <begin position="103"/>
        <end position="197"/>
    </location>
</feature>
<feature type="non-terminal residue" evidence="3">
    <location>
        <position position="1240"/>
    </location>
</feature>
<feature type="compositionally biased region" description="Low complexity" evidence="1">
    <location>
        <begin position="377"/>
        <end position="391"/>
    </location>
</feature>
<dbReference type="AlphaFoldDB" id="A0A9P4Y6V6"/>
<feature type="compositionally biased region" description="Polar residues" evidence="1">
    <location>
        <begin position="148"/>
        <end position="173"/>
    </location>
</feature>